<evidence type="ECO:0000313" key="10">
    <source>
        <dbReference type="Proteomes" id="UP000182836"/>
    </source>
</evidence>
<evidence type="ECO:0000259" key="8">
    <source>
        <dbReference type="Pfam" id="PF02706"/>
    </source>
</evidence>
<organism evidence="9 10">
    <name type="scientific">Aneurinibacillus migulanus</name>
    <name type="common">Bacillus migulanus</name>
    <dbReference type="NCBI Taxonomy" id="47500"/>
    <lineage>
        <taxon>Bacteria</taxon>
        <taxon>Bacillati</taxon>
        <taxon>Bacillota</taxon>
        <taxon>Bacilli</taxon>
        <taxon>Bacillales</taxon>
        <taxon>Paenibacillaceae</taxon>
        <taxon>Aneurinibacillus group</taxon>
        <taxon>Aneurinibacillus</taxon>
    </lineage>
</organism>
<evidence type="ECO:0000256" key="4">
    <source>
        <dbReference type="ARBA" id="ARBA00022692"/>
    </source>
</evidence>
<feature type="domain" description="Polysaccharide chain length determinant N-terminal" evidence="8">
    <location>
        <begin position="4"/>
        <end position="95"/>
    </location>
</feature>
<dbReference type="InterPro" id="IPR050445">
    <property type="entry name" value="Bact_polysacc_biosynth/exp"/>
</dbReference>
<evidence type="ECO:0000256" key="5">
    <source>
        <dbReference type="ARBA" id="ARBA00022989"/>
    </source>
</evidence>
<sequence length="216" mass="24270">MRKNSITFDELFEIVRKRIWIVLLIPIIFVSVSGYVSYKYMTPIYAVSTQLLVISKEKEGTEMTFNDIQTSLKLIDTYSIIIQNPGVLNRVIKNLNLNLSANQLNDKIIVNPITNSQIISISVTDPDPEMAVKLANGIAKAFIEEISIVMNVHNVKILTEAKADKTMPPISPKPLMNMAVAFVISLFISTASLFILEFFRKGKNKINEAGQFPNTF</sequence>
<keyword evidence="4 7" id="KW-0812">Transmembrane</keyword>
<evidence type="ECO:0000313" key="9">
    <source>
        <dbReference type="EMBL" id="SDK24743.1"/>
    </source>
</evidence>
<evidence type="ECO:0000256" key="2">
    <source>
        <dbReference type="ARBA" id="ARBA00006683"/>
    </source>
</evidence>
<dbReference type="GO" id="GO:0005886">
    <property type="term" value="C:plasma membrane"/>
    <property type="evidence" value="ECO:0007669"/>
    <property type="project" value="UniProtKB-SubCell"/>
</dbReference>
<comment type="subcellular location">
    <subcellularLocation>
        <location evidence="1">Cell membrane</location>
        <topology evidence="1">Multi-pass membrane protein</topology>
    </subcellularLocation>
</comment>
<dbReference type="AlphaFoldDB" id="A0A1G9ABX6"/>
<proteinExistence type="inferred from homology"/>
<dbReference type="InterPro" id="IPR003856">
    <property type="entry name" value="LPS_length_determ_N"/>
</dbReference>
<gene>
    <name evidence="9" type="ORF">SAMN04487909_14528</name>
</gene>
<dbReference type="GO" id="GO:0004713">
    <property type="term" value="F:protein tyrosine kinase activity"/>
    <property type="evidence" value="ECO:0007669"/>
    <property type="project" value="TreeGrafter"/>
</dbReference>
<protein>
    <submittedName>
        <fullName evidence="9">Capsular polysaccharide biosynthesis protein</fullName>
    </submittedName>
</protein>
<dbReference type="PANTHER" id="PTHR32309">
    <property type="entry name" value="TYROSINE-PROTEIN KINASE"/>
    <property type="match status" value="1"/>
</dbReference>
<comment type="similarity">
    <text evidence="2">Belongs to the CpsC/CapA family.</text>
</comment>
<reference evidence="9 10" key="1">
    <citation type="submission" date="2016-10" db="EMBL/GenBank/DDBJ databases">
        <authorList>
            <person name="de Groot N.N."/>
        </authorList>
    </citation>
    <scope>NUCLEOTIDE SEQUENCE [LARGE SCALE GENOMIC DNA]</scope>
    <source>
        <strain evidence="9 10">DSM 2895</strain>
    </source>
</reference>
<keyword evidence="6 7" id="KW-0472">Membrane</keyword>
<dbReference type="RefSeq" id="WP_052812163.1">
    <property type="nucleotide sequence ID" value="NZ_BJOA01000148.1"/>
</dbReference>
<evidence type="ECO:0000256" key="6">
    <source>
        <dbReference type="ARBA" id="ARBA00023136"/>
    </source>
</evidence>
<name>A0A1G9ABX6_ANEMI</name>
<dbReference type="PANTHER" id="PTHR32309:SF13">
    <property type="entry name" value="FERRIC ENTEROBACTIN TRANSPORT PROTEIN FEPE"/>
    <property type="match status" value="1"/>
</dbReference>
<dbReference type="OrthoDB" id="2360475at2"/>
<dbReference type="GeneID" id="42307680"/>
<evidence type="ECO:0000256" key="3">
    <source>
        <dbReference type="ARBA" id="ARBA00022475"/>
    </source>
</evidence>
<evidence type="ECO:0000256" key="7">
    <source>
        <dbReference type="SAM" id="Phobius"/>
    </source>
</evidence>
<dbReference type="EMBL" id="FNED01000045">
    <property type="protein sequence ID" value="SDK24743.1"/>
    <property type="molecule type" value="Genomic_DNA"/>
</dbReference>
<feature type="transmembrane region" description="Helical" evidence="7">
    <location>
        <begin position="175"/>
        <end position="196"/>
    </location>
</feature>
<feature type="transmembrane region" description="Helical" evidence="7">
    <location>
        <begin position="20"/>
        <end position="38"/>
    </location>
</feature>
<dbReference type="Proteomes" id="UP000182836">
    <property type="component" value="Unassembled WGS sequence"/>
</dbReference>
<evidence type="ECO:0000256" key="1">
    <source>
        <dbReference type="ARBA" id="ARBA00004651"/>
    </source>
</evidence>
<accession>A0A1G9ABX6</accession>
<keyword evidence="5 7" id="KW-1133">Transmembrane helix</keyword>
<dbReference type="Pfam" id="PF02706">
    <property type="entry name" value="Wzz"/>
    <property type="match status" value="1"/>
</dbReference>
<keyword evidence="3" id="KW-1003">Cell membrane</keyword>